<dbReference type="AlphaFoldDB" id="A0AAD9BU93"/>
<dbReference type="InterPro" id="IPR029255">
    <property type="entry name" value="CLN6"/>
</dbReference>
<keyword evidence="4" id="KW-0677">Repeat</keyword>
<evidence type="ECO:0000256" key="6">
    <source>
        <dbReference type="ARBA" id="ARBA00037485"/>
    </source>
</evidence>
<evidence type="ECO:0000256" key="4">
    <source>
        <dbReference type="ARBA" id="ARBA00022737"/>
    </source>
</evidence>
<dbReference type="GO" id="GO:0005783">
    <property type="term" value="C:endoplasmic reticulum"/>
    <property type="evidence" value="ECO:0007669"/>
    <property type="project" value="TreeGrafter"/>
</dbReference>
<comment type="caution">
    <text evidence="9">The sequence shown here is derived from an EMBL/GenBank/DDBJ whole genome shotgun (WGS) entry which is preliminary data.</text>
</comment>
<dbReference type="GO" id="GO:0016020">
    <property type="term" value="C:membrane"/>
    <property type="evidence" value="ECO:0007669"/>
    <property type="project" value="TreeGrafter"/>
</dbReference>
<comment type="similarity">
    <text evidence="1">Belongs to the calmodulin family.</text>
</comment>
<dbReference type="Proteomes" id="UP001228049">
    <property type="component" value="Unassembled WGS sequence"/>
</dbReference>
<keyword evidence="7" id="KW-0472">Membrane</keyword>
<dbReference type="Gene3D" id="1.10.238.10">
    <property type="entry name" value="EF-hand"/>
    <property type="match status" value="1"/>
</dbReference>
<name>A0AAD9BU93_DISEL</name>
<sequence>MIERTPRSLPPLAVHLGVIAVAMGTSLHLVTDAITRRLVLIGYQLHLSVRENPIMEELRPPALIDAFELLCFFDDTIGHLMCVPFFLALFLFFSGCFHHRTQEDKMPPAAWMLLLPSAAYYWFLMAEGQTVILFIFTFFAMTATVMHQRRRGLVPDANGLFMLYSNGVLRRKHRGLIYIPQPRAAKFLTQDQINEYKECFSLYDRQRRGRIEGGDLITVMRCLGSSPTPAEVRRHLLTHSDGAGDLDFSSLLSVMHRQQQQEAPQREILEALRRSEGGRKGFMEVSLLRGRLTGQGERLTHREVDELLQEAGLGSDGQLHCEQFAEAVTRNAAKR</sequence>
<organism evidence="9 10">
    <name type="scientific">Dissostichus eleginoides</name>
    <name type="common">Patagonian toothfish</name>
    <name type="synonym">Dissostichus amissus</name>
    <dbReference type="NCBI Taxonomy" id="100907"/>
    <lineage>
        <taxon>Eukaryota</taxon>
        <taxon>Metazoa</taxon>
        <taxon>Chordata</taxon>
        <taxon>Craniata</taxon>
        <taxon>Vertebrata</taxon>
        <taxon>Euteleostomi</taxon>
        <taxon>Actinopterygii</taxon>
        <taxon>Neopterygii</taxon>
        <taxon>Teleostei</taxon>
        <taxon>Neoteleostei</taxon>
        <taxon>Acanthomorphata</taxon>
        <taxon>Eupercaria</taxon>
        <taxon>Perciformes</taxon>
        <taxon>Notothenioidei</taxon>
        <taxon>Nototheniidae</taxon>
        <taxon>Dissostichus</taxon>
    </lineage>
</organism>
<keyword evidence="7" id="KW-1133">Transmembrane helix</keyword>
<feature type="transmembrane region" description="Helical" evidence="7">
    <location>
        <begin position="77"/>
        <end position="97"/>
    </location>
</feature>
<evidence type="ECO:0000256" key="2">
    <source>
        <dbReference type="ARBA" id="ARBA00022481"/>
    </source>
</evidence>
<comment type="function">
    <text evidence="6">Calmodulin acts as part of a calcium signal transduction pathway by mediating the control of a large number of enzymes, ion channels, aquaporins and other proteins through calcium-binding. Calcium-binding is required for the activation of calmodulin. Among the enzymes to be stimulated by the calmodulin-calcium complex are a number of protein kinases, such as myosin light-chain kinases and calmodulin-dependent protein kinase type II (CaMK2), and phosphatases.</text>
</comment>
<gene>
    <name evidence="9" type="ORF">KUDE01_028814</name>
</gene>
<evidence type="ECO:0000256" key="3">
    <source>
        <dbReference type="ARBA" id="ARBA00022723"/>
    </source>
</evidence>
<feature type="domain" description="EF-hand" evidence="8">
    <location>
        <begin position="191"/>
        <end position="226"/>
    </location>
</feature>
<keyword evidence="5" id="KW-0106">Calcium</keyword>
<dbReference type="InterPro" id="IPR011992">
    <property type="entry name" value="EF-hand-dom_pair"/>
</dbReference>
<evidence type="ECO:0000256" key="5">
    <source>
        <dbReference type="ARBA" id="ARBA00022837"/>
    </source>
</evidence>
<evidence type="ECO:0000313" key="10">
    <source>
        <dbReference type="Proteomes" id="UP001228049"/>
    </source>
</evidence>
<feature type="transmembrane region" description="Helical" evidence="7">
    <location>
        <begin position="12"/>
        <end position="30"/>
    </location>
</feature>
<dbReference type="GO" id="GO:0007040">
    <property type="term" value="P:lysosome organization"/>
    <property type="evidence" value="ECO:0007669"/>
    <property type="project" value="TreeGrafter"/>
</dbReference>
<keyword evidence="10" id="KW-1185">Reference proteome</keyword>
<dbReference type="Pfam" id="PF15156">
    <property type="entry name" value="CLN6"/>
    <property type="match status" value="1"/>
</dbReference>
<dbReference type="GO" id="GO:0005509">
    <property type="term" value="F:calcium ion binding"/>
    <property type="evidence" value="ECO:0007669"/>
    <property type="project" value="InterPro"/>
</dbReference>
<keyword evidence="3" id="KW-0479">Metal-binding</keyword>
<keyword evidence="2" id="KW-0488">Methylation</keyword>
<dbReference type="PANTHER" id="PTHR16244:SF2">
    <property type="entry name" value="CEROID-LIPOFUSCINOSIS NEURONAL PROTEIN 6"/>
    <property type="match status" value="1"/>
</dbReference>
<accession>A0AAD9BU93</accession>
<protein>
    <submittedName>
        <fullName evidence="9">Ceroid-lipofuscinosis neuronal protein 6 like</fullName>
    </submittedName>
</protein>
<dbReference type="PROSITE" id="PS50222">
    <property type="entry name" value="EF_HAND_2"/>
    <property type="match status" value="1"/>
</dbReference>
<evidence type="ECO:0000256" key="1">
    <source>
        <dbReference type="ARBA" id="ARBA00009763"/>
    </source>
</evidence>
<proteinExistence type="inferred from homology"/>
<evidence type="ECO:0000256" key="7">
    <source>
        <dbReference type="SAM" id="Phobius"/>
    </source>
</evidence>
<dbReference type="InterPro" id="IPR002048">
    <property type="entry name" value="EF_hand_dom"/>
</dbReference>
<keyword evidence="7" id="KW-0812">Transmembrane</keyword>
<evidence type="ECO:0000259" key="8">
    <source>
        <dbReference type="PROSITE" id="PS50222"/>
    </source>
</evidence>
<evidence type="ECO:0000313" key="9">
    <source>
        <dbReference type="EMBL" id="KAK1888029.1"/>
    </source>
</evidence>
<dbReference type="SUPFAM" id="SSF47473">
    <property type="entry name" value="EF-hand"/>
    <property type="match status" value="1"/>
</dbReference>
<dbReference type="EMBL" id="JASDAP010000018">
    <property type="protein sequence ID" value="KAK1888029.1"/>
    <property type="molecule type" value="Genomic_DNA"/>
</dbReference>
<reference evidence="9" key="1">
    <citation type="submission" date="2023-04" db="EMBL/GenBank/DDBJ databases">
        <title>Chromosome-level genome of Chaenocephalus aceratus.</title>
        <authorList>
            <person name="Park H."/>
        </authorList>
    </citation>
    <scope>NUCLEOTIDE SEQUENCE</scope>
    <source>
        <strain evidence="9">DE</strain>
        <tissue evidence="9">Muscle</tissue>
    </source>
</reference>
<dbReference type="FunFam" id="1.10.238.10:FF:000527">
    <property type="entry name" value="Calmodulin-3"/>
    <property type="match status" value="1"/>
</dbReference>
<dbReference type="PANTHER" id="PTHR16244">
    <property type="entry name" value="CEROID-LIPOFUSCINOSIS NEURONAL PROTEIN 6"/>
    <property type="match status" value="1"/>
</dbReference>